<keyword evidence="3" id="KW-1185">Reference proteome</keyword>
<accession>A0A839Z127</accession>
<dbReference type="EMBL" id="JACICF010000001">
    <property type="protein sequence ID" value="MBB3763275.1"/>
    <property type="molecule type" value="Genomic_DNA"/>
</dbReference>
<dbReference type="PROSITE" id="PS51257">
    <property type="entry name" value="PROKAR_LIPOPROTEIN"/>
    <property type="match status" value="1"/>
</dbReference>
<feature type="signal peptide" evidence="1">
    <location>
        <begin position="1"/>
        <end position="22"/>
    </location>
</feature>
<dbReference type="Proteomes" id="UP000578569">
    <property type="component" value="Unassembled WGS sequence"/>
</dbReference>
<keyword evidence="1" id="KW-0732">Signal</keyword>
<evidence type="ECO:0000313" key="3">
    <source>
        <dbReference type="Proteomes" id="UP000578569"/>
    </source>
</evidence>
<sequence>MKRPALPLFLAAGLAACGPAIDAPSLDYRPAEAIDPRLPVESEPAGPGEVTLAREIEQLIARAREGEAAFDAFAPQARSLVASAGAPGSESWTAAQKMLSRLDAARAPTIRALADLDQLATGRVAREAWVAPANRAAIAEAAARVAEIDARQSALIDRLTGQLTP</sequence>
<comment type="caution">
    <text evidence="2">The sequence shown here is derived from an EMBL/GenBank/DDBJ whole genome shotgun (WGS) entry which is preliminary data.</text>
</comment>
<organism evidence="2 3">
    <name type="scientific">Sphingomicrobium lutaoense</name>
    <dbReference type="NCBI Taxonomy" id="515949"/>
    <lineage>
        <taxon>Bacteria</taxon>
        <taxon>Pseudomonadati</taxon>
        <taxon>Pseudomonadota</taxon>
        <taxon>Alphaproteobacteria</taxon>
        <taxon>Sphingomonadales</taxon>
        <taxon>Sphingomonadaceae</taxon>
        <taxon>Sphingomicrobium</taxon>
    </lineage>
</organism>
<feature type="chain" id="PRO_5032271748" evidence="1">
    <location>
        <begin position="23"/>
        <end position="165"/>
    </location>
</feature>
<reference evidence="2 3" key="1">
    <citation type="submission" date="2020-08" db="EMBL/GenBank/DDBJ databases">
        <title>Genomic Encyclopedia of Type Strains, Phase IV (KMG-IV): sequencing the most valuable type-strain genomes for metagenomic binning, comparative biology and taxonomic classification.</title>
        <authorList>
            <person name="Goeker M."/>
        </authorList>
    </citation>
    <scope>NUCLEOTIDE SEQUENCE [LARGE SCALE GENOMIC DNA]</scope>
    <source>
        <strain evidence="2 3">DSM 24194</strain>
    </source>
</reference>
<evidence type="ECO:0000256" key="1">
    <source>
        <dbReference type="SAM" id="SignalP"/>
    </source>
</evidence>
<gene>
    <name evidence="2" type="ORF">FHS50_000298</name>
</gene>
<proteinExistence type="predicted"/>
<dbReference type="AlphaFoldDB" id="A0A839Z127"/>
<protein>
    <submittedName>
        <fullName evidence="2">Uncharacterized protein</fullName>
    </submittedName>
</protein>
<evidence type="ECO:0000313" key="2">
    <source>
        <dbReference type="EMBL" id="MBB3763275.1"/>
    </source>
</evidence>
<dbReference type="RefSeq" id="WP_183932591.1">
    <property type="nucleotide sequence ID" value="NZ_JACICF010000001.1"/>
</dbReference>
<name>A0A839Z127_9SPHN</name>